<gene>
    <name evidence="2" type="ORF">SCF082_LOCUS8541</name>
</gene>
<reference evidence="2 3" key="1">
    <citation type="submission" date="2024-02" db="EMBL/GenBank/DDBJ databases">
        <authorList>
            <person name="Chen Y."/>
            <person name="Shah S."/>
            <person name="Dougan E. K."/>
            <person name="Thang M."/>
            <person name="Chan C."/>
        </authorList>
    </citation>
    <scope>NUCLEOTIDE SEQUENCE [LARGE SCALE GENOMIC DNA]</scope>
</reference>
<dbReference type="Proteomes" id="UP001642464">
    <property type="component" value="Unassembled WGS sequence"/>
</dbReference>
<sequence>MAWIWALFLAALLLVFLLCCFSFDLRKLWAEWRAVHAPRRLKVFLQTTPGYDGLLKNFVCHSVSVDGEVRGSIKAEEPLLKEDGSMEESAVALLLDSLTGFSLWTSGHIGYVTAELSFQMRGHAPQSGEEMFVKAWVKDPPKMPQDRRLRKFAVLAFELSRSATGEEHALIASGEQLQVSIATLRQRLSWALQLLCPPYFEYVWQAGMNTLGSYAKYSQPFEEIRSLKELAALKVSGAGGYEGQLKIRQLNVNGVGHGAATASMLCLAASEAHAEQPVLEAKFFYLSPAPMQTQLLLEAKPNKNPNQFQVFMRLKKGSPPLIRGTVTLAPPPARGAGAAIPMVPMRSEESGSNERTEQDSSQDSSLFSDHAEPGDSSGPSDSGRHAFAPLPDEVDEEPYTDDEDTDEDH</sequence>
<comment type="caution">
    <text evidence="2">The sequence shown here is derived from an EMBL/GenBank/DDBJ whole genome shotgun (WGS) entry which is preliminary data.</text>
</comment>
<feature type="region of interest" description="Disordered" evidence="1">
    <location>
        <begin position="326"/>
        <end position="409"/>
    </location>
</feature>
<name>A0ABP0IRV6_9DINO</name>
<evidence type="ECO:0000256" key="1">
    <source>
        <dbReference type="SAM" id="MobiDB-lite"/>
    </source>
</evidence>
<feature type="compositionally biased region" description="Basic and acidic residues" evidence="1">
    <location>
        <begin position="346"/>
        <end position="358"/>
    </location>
</feature>
<dbReference type="EMBL" id="CAXAMM010004903">
    <property type="protein sequence ID" value="CAK9005299.1"/>
    <property type="molecule type" value="Genomic_DNA"/>
</dbReference>
<evidence type="ECO:0000313" key="2">
    <source>
        <dbReference type="EMBL" id="CAK9005299.1"/>
    </source>
</evidence>
<dbReference type="Gene3D" id="3.10.129.10">
    <property type="entry name" value="Hotdog Thioesterase"/>
    <property type="match status" value="1"/>
</dbReference>
<evidence type="ECO:0000313" key="3">
    <source>
        <dbReference type="Proteomes" id="UP001642464"/>
    </source>
</evidence>
<proteinExistence type="predicted"/>
<organism evidence="2 3">
    <name type="scientific">Durusdinium trenchii</name>
    <dbReference type="NCBI Taxonomy" id="1381693"/>
    <lineage>
        <taxon>Eukaryota</taxon>
        <taxon>Sar</taxon>
        <taxon>Alveolata</taxon>
        <taxon>Dinophyceae</taxon>
        <taxon>Suessiales</taxon>
        <taxon>Symbiodiniaceae</taxon>
        <taxon>Durusdinium</taxon>
    </lineage>
</organism>
<feature type="compositionally biased region" description="Acidic residues" evidence="1">
    <location>
        <begin position="392"/>
        <end position="409"/>
    </location>
</feature>
<keyword evidence="3" id="KW-1185">Reference proteome</keyword>
<protein>
    <submittedName>
        <fullName evidence="2">Uncharacterized protein</fullName>
    </submittedName>
</protein>
<accession>A0ABP0IRV6</accession>